<reference evidence="2" key="1">
    <citation type="submission" date="2023-06" db="EMBL/GenBank/DDBJ databases">
        <title>A Treasure from Seagulls: Isolation and Description of Aciduricobacillus qingdaonensis gen. nov., sp. nov., a Rare Obligately Uric Acid-utilizing Member in the Family Bacillaceae.</title>
        <authorList>
            <person name="Liu W."/>
            <person name="Wang B."/>
        </authorList>
    </citation>
    <scope>NUCLEOTIDE SEQUENCE</scope>
    <source>
        <strain evidence="2">44XB</strain>
    </source>
</reference>
<organism evidence="2 3">
    <name type="scientific">Aciduricibacillus chroicocephali</name>
    <dbReference type="NCBI Taxonomy" id="3054939"/>
    <lineage>
        <taxon>Bacteria</taxon>
        <taxon>Bacillati</taxon>
        <taxon>Bacillota</taxon>
        <taxon>Bacilli</taxon>
        <taxon>Bacillales</taxon>
        <taxon>Bacillaceae</taxon>
        <taxon>Aciduricibacillus</taxon>
    </lineage>
</organism>
<feature type="transmembrane region" description="Helical" evidence="1">
    <location>
        <begin position="67"/>
        <end position="88"/>
    </location>
</feature>
<accession>A0ABY9KTY1</accession>
<evidence type="ECO:0000313" key="3">
    <source>
        <dbReference type="Proteomes" id="UP001180087"/>
    </source>
</evidence>
<evidence type="ECO:0000313" key="2">
    <source>
        <dbReference type="EMBL" id="WLV24278.1"/>
    </source>
</evidence>
<keyword evidence="3" id="KW-1185">Reference proteome</keyword>
<sequence>MSIQIKRETGLMGAASAIALKVNSNLEKKLKNKETFKIDAGAEPVKIRVNQWFFGSVEKEVEDGSTVAIKTNGLAIFIFFASLFMSVIGKNISPILTLIGFIGMVFTIIYATKQWFILEVEK</sequence>
<keyword evidence="1" id="KW-0472">Membrane</keyword>
<dbReference type="Proteomes" id="UP001180087">
    <property type="component" value="Chromosome"/>
</dbReference>
<gene>
    <name evidence="2" type="ORF">QR721_11620</name>
</gene>
<evidence type="ECO:0000256" key="1">
    <source>
        <dbReference type="SAM" id="Phobius"/>
    </source>
</evidence>
<keyword evidence="1" id="KW-0812">Transmembrane</keyword>
<dbReference type="EMBL" id="CP129113">
    <property type="protein sequence ID" value="WLV24278.1"/>
    <property type="molecule type" value="Genomic_DNA"/>
</dbReference>
<proteinExistence type="predicted"/>
<dbReference type="RefSeq" id="WP_348027138.1">
    <property type="nucleotide sequence ID" value="NZ_CP129113.1"/>
</dbReference>
<feature type="transmembrane region" description="Helical" evidence="1">
    <location>
        <begin position="94"/>
        <end position="112"/>
    </location>
</feature>
<name>A0ABY9KTY1_9BACI</name>
<keyword evidence="1" id="KW-1133">Transmembrane helix</keyword>
<protein>
    <submittedName>
        <fullName evidence="2">Uncharacterized protein</fullName>
    </submittedName>
</protein>